<protein>
    <recommendedName>
        <fullName evidence="3">bis(5'-nucleosyl)-tetraphosphatase (symmetrical)</fullName>
        <ecNumber evidence="3">3.6.1.41</ecNumber>
    </recommendedName>
    <alternativeName>
        <fullName evidence="6">Ap4A hydrolase</fullName>
    </alternativeName>
    <alternativeName>
        <fullName evidence="5">Diadenosine 5',5'''-P1,P4-tetraphosphate pyrophosphohydrolase</fullName>
    </alternativeName>
    <alternativeName>
        <fullName evidence="7">Diadenosine tetraphosphatase</fullName>
    </alternativeName>
</protein>
<evidence type="ECO:0000256" key="2">
    <source>
        <dbReference type="ARBA" id="ARBA00005419"/>
    </source>
</evidence>
<name>A0A520MZ02_9GAMM</name>
<sequence>MSNKTTFVIGDIQGCYTEFRKLLKIIDPNKKNNIFCVGDIVNRGPHSEKVVDYVIDNKIQSVLGNHDLHMMAMILGVHKKNDKKHTLQKLLNKNRTLRIFEYFLKFPFAKLIEQGNFKTLVTHAGILPSWSLNDVLAANEELTQSLQADPEKFLSYMYSERSKDISKSTNKRNRARFLVNVFTRMRFITRKNKLDLLTKVKTTSQEKYKPWFLYDHKCLKEVNTVIFGHWASLNGVTNHNEIKGVDLGCVWGGSLAAINLNDKSIITVESEI</sequence>
<comment type="caution">
    <text evidence="10">The sequence shown here is derived from an EMBL/GenBank/DDBJ whole genome shotgun (WGS) entry which is preliminary data.</text>
</comment>
<dbReference type="GO" id="GO:0008803">
    <property type="term" value="F:bis(5'-nucleosyl)-tetraphosphatase (symmetrical) activity"/>
    <property type="evidence" value="ECO:0007669"/>
    <property type="project" value="UniProtKB-EC"/>
</dbReference>
<dbReference type="EMBL" id="SHBE01000004">
    <property type="protein sequence ID" value="RZO26457.1"/>
    <property type="molecule type" value="Genomic_DNA"/>
</dbReference>
<evidence type="ECO:0000256" key="7">
    <source>
        <dbReference type="ARBA" id="ARBA00033210"/>
    </source>
</evidence>
<dbReference type="GO" id="GO:0110154">
    <property type="term" value="P:RNA decapping"/>
    <property type="evidence" value="ECO:0007669"/>
    <property type="project" value="TreeGrafter"/>
</dbReference>
<evidence type="ECO:0000313" key="11">
    <source>
        <dbReference type="Proteomes" id="UP000315825"/>
    </source>
</evidence>
<feature type="domain" description="Calcineurin-like phosphoesterase" evidence="9">
    <location>
        <begin position="7"/>
        <end position="169"/>
    </location>
</feature>
<dbReference type="InterPro" id="IPR050126">
    <property type="entry name" value="Ap4A_hydrolase"/>
</dbReference>
<proteinExistence type="inferred from homology"/>
<dbReference type="PANTHER" id="PTHR42850">
    <property type="entry name" value="METALLOPHOSPHOESTERASE"/>
    <property type="match status" value="1"/>
</dbReference>
<evidence type="ECO:0000256" key="3">
    <source>
        <dbReference type="ARBA" id="ARBA00012506"/>
    </source>
</evidence>
<organism evidence="10 11">
    <name type="scientific">SAR86 cluster bacterium</name>
    <dbReference type="NCBI Taxonomy" id="2030880"/>
    <lineage>
        <taxon>Bacteria</taxon>
        <taxon>Pseudomonadati</taxon>
        <taxon>Pseudomonadota</taxon>
        <taxon>Gammaproteobacteria</taxon>
        <taxon>SAR86 cluster</taxon>
    </lineage>
</organism>
<evidence type="ECO:0000256" key="5">
    <source>
        <dbReference type="ARBA" id="ARBA00031248"/>
    </source>
</evidence>
<dbReference type="PIRSF" id="PIRSF000903">
    <property type="entry name" value="B5n-ttraPtase_sm"/>
    <property type="match status" value="1"/>
</dbReference>
<evidence type="ECO:0000256" key="6">
    <source>
        <dbReference type="ARBA" id="ARBA00032248"/>
    </source>
</evidence>
<dbReference type="InterPro" id="IPR004617">
    <property type="entry name" value="ApaH"/>
</dbReference>
<reference evidence="10 11" key="1">
    <citation type="submission" date="2019-02" db="EMBL/GenBank/DDBJ databases">
        <title>Prokaryotic population dynamics and viral predation in marine succession experiment using metagenomics: the confinement effect.</title>
        <authorList>
            <person name="Haro-Moreno J.M."/>
            <person name="Rodriguez-Valera F."/>
            <person name="Lopez-Perez M."/>
        </authorList>
    </citation>
    <scope>NUCLEOTIDE SEQUENCE [LARGE SCALE GENOMIC DNA]</scope>
    <source>
        <strain evidence="10">MED-G159</strain>
    </source>
</reference>
<evidence type="ECO:0000256" key="4">
    <source>
        <dbReference type="ARBA" id="ARBA00022801"/>
    </source>
</evidence>
<evidence type="ECO:0000256" key="1">
    <source>
        <dbReference type="ARBA" id="ARBA00003413"/>
    </source>
</evidence>
<dbReference type="Proteomes" id="UP000315825">
    <property type="component" value="Unassembled WGS sequence"/>
</dbReference>
<evidence type="ECO:0000313" key="10">
    <source>
        <dbReference type="EMBL" id="RZO26457.1"/>
    </source>
</evidence>
<dbReference type="Pfam" id="PF00149">
    <property type="entry name" value="Metallophos"/>
    <property type="match status" value="1"/>
</dbReference>
<dbReference type="Gene3D" id="3.60.21.10">
    <property type="match status" value="1"/>
</dbReference>
<keyword evidence="4 10" id="KW-0378">Hydrolase</keyword>
<comment type="catalytic activity">
    <reaction evidence="8">
        <text>P(1),P(4)-bis(5'-adenosyl) tetraphosphate + H2O = 2 ADP + 2 H(+)</text>
        <dbReference type="Rhea" id="RHEA:24252"/>
        <dbReference type="ChEBI" id="CHEBI:15377"/>
        <dbReference type="ChEBI" id="CHEBI:15378"/>
        <dbReference type="ChEBI" id="CHEBI:58141"/>
        <dbReference type="ChEBI" id="CHEBI:456216"/>
        <dbReference type="EC" id="3.6.1.41"/>
    </reaction>
</comment>
<dbReference type="InterPro" id="IPR004843">
    <property type="entry name" value="Calcineurin-like_PHP"/>
</dbReference>
<comment type="similarity">
    <text evidence="2">Belongs to the Ap4A hydrolase family.</text>
</comment>
<evidence type="ECO:0000256" key="8">
    <source>
        <dbReference type="ARBA" id="ARBA00049417"/>
    </source>
</evidence>
<accession>A0A520MZ02</accession>
<evidence type="ECO:0000259" key="9">
    <source>
        <dbReference type="Pfam" id="PF00149"/>
    </source>
</evidence>
<dbReference type="InterPro" id="IPR029052">
    <property type="entry name" value="Metallo-depent_PP-like"/>
</dbReference>
<dbReference type="SUPFAM" id="SSF56300">
    <property type="entry name" value="Metallo-dependent phosphatases"/>
    <property type="match status" value="1"/>
</dbReference>
<dbReference type="GO" id="GO:0005737">
    <property type="term" value="C:cytoplasm"/>
    <property type="evidence" value="ECO:0007669"/>
    <property type="project" value="TreeGrafter"/>
</dbReference>
<gene>
    <name evidence="10" type="ORF">EVA92_02870</name>
</gene>
<dbReference type="PANTHER" id="PTHR42850:SF11">
    <property type="entry name" value="BIS(5'-NUCLEOSYL)-TETRAPHOSPHATASE [SYMMETRICAL]"/>
    <property type="match status" value="1"/>
</dbReference>
<comment type="function">
    <text evidence="1">Hydrolyzes diadenosine 5',5'''-P1,P4-tetraphosphate to yield ADP.</text>
</comment>
<dbReference type="AlphaFoldDB" id="A0A520MZ02"/>
<dbReference type="GO" id="GO:0016791">
    <property type="term" value="F:phosphatase activity"/>
    <property type="evidence" value="ECO:0007669"/>
    <property type="project" value="TreeGrafter"/>
</dbReference>
<dbReference type="NCBIfam" id="NF001204">
    <property type="entry name" value="PRK00166.1"/>
    <property type="match status" value="1"/>
</dbReference>
<dbReference type="EC" id="3.6.1.41" evidence="3"/>